<organism evidence="4 5">
    <name type="scientific">Pontibacillus chungwhensis BH030062</name>
    <dbReference type="NCBI Taxonomy" id="1385513"/>
    <lineage>
        <taxon>Bacteria</taxon>
        <taxon>Bacillati</taxon>
        <taxon>Bacillota</taxon>
        <taxon>Bacilli</taxon>
        <taxon>Bacillales</taxon>
        <taxon>Bacillaceae</taxon>
        <taxon>Pontibacillus</taxon>
    </lineage>
</organism>
<keyword evidence="2" id="KW-0012">Acyltransferase</keyword>
<gene>
    <name evidence="4" type="ORF">N780_14065</name>
</gene>
<evidence type="ECO:0000313" key="4">
    <source>
        <dbReference type="EMBL" id="KGP92515.1"/>
    </source>
</evidence>
<protein>
    <submittedName>
        <fullName evidence="4">GNAT family acetyltransferase</fullName>
    </submittedName>
</protein>
<evidence type="ECO:0000259" key="3">
    <source>
        <dbReference type="PROSITE" id="PS51186"/>
    </source>
</evidence>
<dbReference type="PANTHER" id="PTHR43800">
    <property type="entry name" value="PEPTIDYL-LYSINE N-ACETYLTRANSFERASE YJAB"/>
    <property type="match status" value="1"/>
</dbReference>
<dbReference type="InterPro" id="IPR016181">
    <property type="entry name" value="Acyl_CoA_acyltransferase"/>
</dbReference>
<reference evidence="4 5" key="1">
    <citation type="submission" date="2013-08" db="EMBL/GenBank/DDBJ databases">
        <title>Genome of Pontibacillus chungwhensis.</title>
        <authorList>
            <person name="Wang Q."/>
            <person name="Wang G."/>
        </authorList>
    </citation>
    <scope>NUCLEOTIDE SEQUENCE [LARGE SCALE GENOMIC DNA]</scope>
    <source>
        <strain evidence="4 5">BH030062</strain>
    </source>
</reference>
<dbReference type="InterPro" id="IPR000182">
    <property type="entry name" value="GNAT_dom"/>
</dbReference>
<dbReference type="Proteomes" id="UP000030153">
    <property type="component" value="Unassembled WGS sequence"/>
</dbReference>
<evidence type="ECO:0000256" key="2">
    <source>
        <dbReference type="ARBA" id="ARBA00023315"/>
    </source>
</evidence>
<feature type="domain" description="N-acetyltransferase" evidence="3">
    <location>
        <begin position="155"/>
        <end position="290"/>
    </location>
</feature>
<sequence>MEIQILQDDQLTAVSEWLAQCNEQDIHYIAWLESEPSAIEEQIGALLPFNEPHAWVALEEGNIKGFIGLEPFEGEQVGRLLGPFAYGKDASNVMEALWEKALVEWKNIYSELKVAFFEENQDVLHFCESNGFHLYNREKNLILPKQAHLPTPLSEHVVPYEGSFNKLQQLHPDAAYFNASEMTHLIQDPHFSLWCYKEKDTVKGYIFFERIEGMDEGEICFLQVEDSEQGQGIGSALIRYACHQAFLEQGLSFVTVPVRSTNPQAEKLYKELGFQEHTTIVAYTKTINQG</sequence>
<dbReference type="Gene3D" id="3.40.630.30">
    <property type="match status" value="2"/>
</dbReference>
<dbReference type="SUPFAM" id="SSF55729">
    <property type="entry name" value="Acyl-CoA N-acyltransferases (Nat)"/>
    <property type="match status" value="1"/>
</dbReference>
<keyword evidence="1 4" id="KW-0808">Transferase</keyword>
<dbReference type="PANTHER" id="PTHR43800:SF1">
    <property type="entry name" value="PEPTIDYL-LYSINE N-ACETYLTRANSFERASE YJAB"/>
    <property type="match status" value="1"/>
</dbReference>
<dbReference type="EMBL" id="AVBG01000002">
    <property type="protein sequence ID" value="KGP92515.1"/>
    <property type="molecule type" value="Genomic_DNA"/>
</dbReference>
<dbReference type="GO" id="GO:0016747">
    <property type="term" value="F:acyltransferase activity, transferring groups other than amino-acyl groups"/>
    <property type="evidence" value="ECO:0007669"/>
    <property type="project" value="InterPro"/>
</dbReference>
<dbReference type="eggNOG" id="COG0456">
    <property type="taxonomic scope" value="Bacteria"/>
</dbReference>
<evidence type="ECO:0000313" key="5">
    <source>
        <dbReference type="Proteomes" id="UP000030153"/>
    </source>
</evidence>
<dbReference type="CDD" id="cd04301">
    <property type="entry name" value="NAT_SF"/>
    <property type="match status" value="1"/>
</dbReference>
<name>A0A0A2VFV1_9BACI</name>
<dbReference type="Pfam" id="PF00583">
    <property type="entry name" value="Acetyltransf_1"/>
    <property type="match status" value="1"/>
</dbReference>
<evidence type="ECO:0000256" key="1">
    <source>
        <dbReference type="ARBA" id="ARBA00022679"/>
    </source>
</evidence>
<proteinExistence type="predicted"/>
<dbReference type="PROSITE" id="PS51186">
    <property type="entry name" value="GNAT"/>
    <property type="match status" value="1"/>
</dbReference>
<keyword evidence="5" id="KW-1185">Reference proteome</keyword>
<accession>A0A0A2VFV1</accession>
<dbReference type="AlphaFoldDB" id="A0A0A2VFV1"/>
<comment type="caution">
    <text evidence="4">The sequence shown here is derived from an EMBL/GenBank/DDBJ whole genome shotgun (WGS) entry which is preliminary data.</text>
</comment>
<dbReference type="STRING" id="1385513.N780_14065"/>
<dbReference type="RefSeq" id="WP_036780142.1">
    <property type="nucleotide sequence ID" value="NZ_AVBG01000002.1"/>
</dbReference>